<dbReference type="Gene3D" id="3.90.550.10">
    <property type="entry name" value="Spore Coat Polysaccharide Biosynthesis Protein SpsA, Chain A"/>
    <property type="match status" value="1"/>
</dbReference>
<accession>A0ABQ9TC63</accession>
<dbReference type="InterPro" id="IPR029044">
    <property type="entry name" value="Nucleotide-diphossugar_trans"/>
</dbReference>
<evidence type="ECO:0000313" key="2">
    <source>
        <dbReference type="Proteomes" id="UP001266305"/>
    </source>
</evidence>
<keyword evidence="2" id="KW-1185">Reference proteome</keyword>
<dbReference type="InterPro" id="IPR050587">
    <property type="entry name" value="GNT1/Glycosyltrans_8"/>
</dbReference>
<sequence>MTLGRGEEVTMGPSPLPCLTSVTLVFLLIFTVTDQAFVTLATNDIYCQGALVLGQSLRRHRLTRKLVVLITPQVSTAACAQLGPVEGGSPLPLEVPGVILMTDRLLHRPGWLAITMGL</sequence>
<gene>
    <name evidence="1" type="ORF">P7K49_039805</name>
</gene>
<reference evidence="1 2" key="1">
    <citation type="submission" date="2023-05" db="EMBL/GenBank/DDBJ databases">
        <title>B98-5 Cell Line De Novo Hybrid Assembly: An Optical Mapping Approach.</title>
        <authorList>
            <person name="Kananen K."/>
            <person name="Auerbach J.A."/>
            <person name="Kautto E."/>
            <person name="Blachly J.S."/>
        </authorList>
    </citation>
    <scope>NUCLEOTIDE SEQUENCE [LARGE SCALE GENOMIC DNA]</scope>
    <source>
        <strain evidence="1">B95-8</strain>
        <tissue evidence="1">Cell line</tissue>
    </source>
</reference>
<protein>
    <submittedName>
        <fullName evidence="1">Uncharacterized protein</fullName>
    </submittedName>
</protein>
<proteinExistence type="predicted"/>
<dbReference type="EMBL" id="JASSZA010000040">
    <property type="protein sequence ID" value="KAK2082347.1"/>
    <property type="molecule type" value="Genomic_DNA"/>
</dbReference>
<dbReference type="PANTHER" id="PTHR11183">
    <property type="entry name" value="GLYCOGENIN SUBFAMILY MEMBER"/>
    <property type="match status" value="1"/>
</dbReference>
<organism evidence="1 2">
    <name type="scientific">Saguinus oedipus</name>
    <name type="common">Cotton-top tamarin</name>
    <name type="synonym">Oedipomidas oedipus</name>
    <dbReference type="NCBI Taxonomy" id="9490"/>
    <lineage>
        <taxon>Eukaryota</taxon>
        <taxon>Metazoa</taxon>
        <taxon>Chordata</taxon>
        <taxon>Craniata</taxon>
        <taxon>Vertebrata</taxon>
        <taxon>Euteleostomi</taxon>
        <taxon>Mammalia</taxon>
        <taxon>Eutheria</taxon>
        <taxon>Euarchontoglires</taxon>
        <taxon>Primates</taxon>
        <taxon>Haplorrhini</taxon>
        <taxon>Platyrrhini</taxon>
        <taxon>Cebidae</taxon>
        <taxon>Callitrichinae</taxon>
        <taxon>Saguinus</taxon>
    </lineage>
</organism>
<dbReference type="Proteomes" id="UP001266305">
    <property type="component" value="Unassembled WGS sequence"/>
</dbReference>
<comment type="caution">
    <text evidence="1">The sequence shown here is derived from an EMBL/GenBank/DDBJ whole genome shotgun (WGS) entry which is preliminary data.</text>
</comment>
<evidence type="ECO:0000313" key="1">
    <source>
        <dbReference type="EMBL" id="KAK2082347.1"/>
    </source>
</evidence>
<name>A0ABQ9TC63_SAGOE</name>